<comment type="similarity">
    <text evidence="2">Belongs to the ABC transporter superfamily. ABCC family. Conjugate transporter (TC 3.A.1.208) subfamily.</text>
</comment>
<dbReference type="GO" id="GO:0016887">
    <property type="term" value="F:ATP hydrolysis activity"/>
    <property type="evidence" value="ECO:0007669"/>
    <property type="project" value="InterPro"/>
</dbReference>
<evidence type="ECO:0000256" key="4">
    <source>
        <dbReference type="ARBA" id="ARBA00022692"/>
    </source>
</evidence>
<dbReference type="FunFam" id="3.40.50.300:FF:000997">
    <property type="entry name" value="Multidrug resistance-associated protein 1"/>
    <property type="match status" value="1"/>
</dbReference>
<dbReference type="PROSITE" id="PS00211">
    <property type="entry name" value="ABC_TRANSPORTER_1"/>
    <property type="match status" value="2"/>
</dbReference>
<feature type="domain" description="ABC transmembrane type-1" evidence="13">
    <location>
        <begin position="1017"/>
        <end position="1292"/>
    </location>
</feature>
<keyword evidence="7 11" id="KW-1133">Transmembrane helix</keyword>
<evidence type="ECO:0000256" key="11">
    <source>
        <dbReference type="SAM" id="Phobius"/>
    </source>
</evidence>
<feature type="compositionally biased region" description="Pro residues" evidence="10">
    <location>
        <begin position="223"/>
        <end position="243"/>
    </location>
</feature>
<keyword evidence="6" id="KW-0067">ATP-binding</keyword>
<feature type="transmembrane region" description="Helical" evidence="11">
    <location>
        <begin position="503"/>
        <end position="523"/>
    </location>
</feature>
<feature type="transmembrane region" description="Helical" evidence="11">
    <location>
        <begin position="1150"/>
        <end position="1169"/>
    </location>
</feature>
<evidence type="ECO:0000256" key="5">
    <source>
        <dbReference type="ARBA" id="ARBA00022741"/>
    </source>
</evidence>
<evidence type="ECO:0000256" key="8">
    <source>
        <dbReference type="ARBA" id="ARBA00023026"/>
    </source>
</evidence>
<feature type="region of interest" description="Disordered" evidence="10">
    <location>
        <begin position="935"/>
        <end position="982"/>
    </location>
</feature>
<dbReference type="Proteomes" id="UP000242770">
    <property type="component" value="Unassembled WGS sequence"/>
</dbReference>
<feature type="compositionally biased region" description="Low complexity" evidence="10">
    <location>
        <begin position="19"/>
        <end position="39"/>
    </location>
</feature>
<feature type="domain" description="ABC transporter" evidence="12">
    <location>
        <begin position="707"/>
        <end position="932"/>
    </location>
</feature>
<dbReference type="InterPro" id="IPR017871">
    <property type="entry name" value="ABC_transporter-like_CS"/>
</dbReference>
<dbReference type="STRING" id="49012.A0A0F7S7H1"/>
<dbReference type="GO" id="GO:0016020">
    <property type="term" value="C:membrane"/>
    <property type="evidence" value="ECO:0007669"/>
    <property type="project" value="UniProtKB-SubCell"/>
</dbReference>
<feature type="transmembrane region" description="Helical" evidence="11">
    <location>
        <begin position="1013"/>
        <end position="1036"/>
    </location>
</feature>
<name>A0A0F7S7H1_9BASI</name>
<protein>
    <submittedName>
        <fullName evidence="14">Uncharacterized protein</fullName>
    </submittedName>
</protein>
<dbReference type="InterPro" id="IPR050173">
    <property type="entry name" value="ABC_transporter_C-like"/>
</dbReference>
<dbReference type="Gene3D" id="3.40.50.300">
    <property type="entry name" value="P-loop containing nucleotide triphosphate hydrolases"/>
    <property type="match status" value="2"/>
</dbReference>
<comment type="subcellular location">
    <subcellularLocation>
        <location evidence="1">Membrane</location>
        <topology evidence="1">Multi-pass membrane protein</topology>
    </subcellularLocation>
</comment>
<feature type="compositionally biased region" description="Polar residues" evidence="10">
    <location>
        <begin position="1"/>
        <end position="11"/>
    </location>
</feature>
<evidence type="ECO:0000256" key="3">
    <source>
        <dbReference type="ARBA" id="ARBA00022448"/>
    </source>
</evidence>
<dbReference type="CDD" id="cd18597">
    <property type="entry name" value="ABC_6TM_YOR1_D1_like"/>
    <property type="match status" value="1"/>
</dbReference>
<proteinExistence type="inferred from homology"/>
<dbReference type="InterPro" id="IPR003439">
    <property type="entry name" value="ABC_transporter-like_ATP-bd"/>
</dbReference>
<dbReference type="InterPro" id="IPR003593">
    <property type="entry name" value="AAA+_ATPase"/>
</dbReference>
<dbReference type="GO" id="GO:0140359">
    <property type="term" value="F:ABC-type transporter activity"/>
    <property type="evidence" value="ECO:0007669"/>
    <property type="project" value="InterPro"/>
</dbReference>
<evidence type="ECO:0000256" key="6">
    <source>
        <dbReference type="ARBA" id="ARBA00022840"/>
    </source>
</evidence>
<feature type="transmembrane region" description="Helical" evidence="11">
    <location>
        <begin position="1235"/>
        <end position="1253"/>
    </location>
</feature>
<dbReference type="Pfam" id="PF00005">
    <property type="entry name" value="ABC_tran"/>
    <property type="match status" value="2"/>
</dbReference>
<dbReference type="InterPro" id="IPR011527">
    <property type="entry name" value="ABC1_TM_dom"/>
</dbReference>
<dbReference type="InterPro" id="IPR036640">
    <property type="entry name" value="ABC1_TM_sf"/>
</dbReference>
<keyword evidence="5" id="KW-0547">Nucleotide-binding</keyword>
<feature type="compositionally biased region" description="Basic and acidic residues" evidence="10">
    <location>
        <begin position="958"/>
        <end position="967"/>
    </location>
</feature>
<evidence type="ECO:0000256" key="1">
    <source>
        <dbReference type="ARBA" id="ARBA00004141"/>
    </source>
</evidence>
<dbReference type="FunFam" id="1.20.1560.10:FF:000010">
    <property type="entry name" value="Multidrug resistance-associated ABC transporter"/>
    <property type="match status" value="1"/>
</dbReference>
<dbReference type="CDD" id="cd03250">
    <property type="entry name" value="ABCC_MRP_domain1"/>
    <property type="match status" value="1"/>
</dbReference>
<dbReference type="PROSITE" id="PS50893">
    <property type="entry name" value="ABC_TRANSPORTER_2"/>
    <property type="match status" value="2"/>
</dbReference>
<evidence type="ECO:0000256" key="9">
    <source>
        <dbReference type="ARBA" id="ARBA00023136"/>
    </source>
</evidence>
<dbReference type="FunFam" id="1.20.1560.10:FF:000061">
    <property type="entry name" value="ATP-binding cassette transporter YOR1"/>
    <property type="match status" value="1"/>
</dbReference>
<sequence>MSVPTSSTDQSGAAPGHMSTSVDSTTHSSTTPTVPSSPSALIADTEDESHSESSTSAAPSSDKAGPVSTAGEEKPGYDYNPGNRTFVQGKHKQKWYQVWRPKNPPPAPPSSLDDATLIPLANANIINRIFFQWMTPIMVLGYQRPLEATDLWALSEDLSAKQLGGQLNKDWERRVREAKDYNAKLVSGEIQPGWRRRTSWALRSTLNPKGGKSKQREAKWRAPPRPAPAAAPAPAAPPKPGQPKPKSARDPSGHKKPSLVWAMHDQLGWKLWSGLIFKIVGDTSLITSPLVLKAIIKYAQELYSAHARGVPGPPVGHGVGLSFALFFMQIISSLATHQFFWRSMSCGVESRAALITAIFERAMKMNGKARSSGKLINHISTDCSRIDFASAWFSVVFAAPVQMIICIVILLTQLGPSALAGFAIMVLAVPLQLQAMKALFTIRHASMKWTDARAKTIQEVLGGMRIVKSFSHEAKFLERIYDIRKNELNGIRKILIIRSANNAVAFSLPILAAVLAFVVYSLIGHGLNPAVVFPSLTLFQLLRMPLMFLPLSLSATTDAKNAFDRLYTVFTAEQLEDTVQHDQHSNYALLVRNGSFRWEAVEADEALQSKAKARAGSKGADGAKTTSSESKSASSPGILGKAKKLMKKSAAPPAANEPGLPVPVSAKKANTDNARRLQEIQAEQDDNTADGDNEAIVTEAQLEPTIGEATDAEKAVEEVQEPFSMSHINLTIQKGELVAIVGPVGSGKSSFLQACIGEMRQTSGSVQWGSERVAYCSQSAWIQNTTLRDNILFGQSFDEERYWNAVKVSELEADLAILPAGDLTEIGEKGVNLSGGQKQRVNIARALYYNADIVCLDDPLSAVDAHVGKALFYNAIMGLRARGATVLLVTHALHFLPDVDRIITLEDGRIVEMGTYDELNTANGPFQRLVVEFGGEKEKDEEQNKEDEAEAIEDTDEDGKKPVKTDRANLSGGKSGGKSGDKAGALMQAEERNTGSVSLRVYLTYLKYGRGAYMVPICVMSIVLMQVANILNSYWLIWWQKDHFHEPIGFYMGIYAMLGVVMTIFTFIMGCTMGFLSYYACKRVHHEAIQRVVYAPMAWLDVTPIGRIMNRFSKDVDVVDNQLADAVRMAANTLASVAGAVILITILTHYFVIAVAVVLIFYFFGALFYRSSAREVKRLDAILRSSLYSHFSETLSGLATIRAYRETDSFIKENQKRMDVENRAYYLSITNQRWLGVRLDMLGALLVLIVALLTTASSTPITGGNAGIALTYILTVSQAFSWMTRQIAEVENDSASVERLLYYAEELEQEKAQSRPDNPTRESWPEEGRISFKDIWLSYRPGLPSVLKGISFEVGSGEKVGIVGRTGAGKSSLLTALLRLVELSKGSIEIDGIDVGNIGLEDLRRKLAILPQEPLLFSGTLRTNLDPFGIYDDARLNDALKRAYLIGDDTHTHGAATPVMPAIEAGSETASASDDEKKALATSGDSTPGRSVSRINLDTVIEEEGANLSVGQRSLVSLARALVKNSKIILLDEATASVDLETDAKIQQTIREEFANRTILCIAHRLRTILSYDRIAVFDKGELAEYASPLELFDRPDGIFHSMCVRSNITRDEIVRNAVKPVAAFQ</sequence>
<feature type="compositionally biased region" description="Low complexity" evidence="10">
    <location>
        <begin position="52"/>
        <end position="62"/>
    </location>
</feature>
<feature type="transmembrane region" description="Helical" evidence="11">
    <location>
        <begin position="418"/>
        <end position="440"/>
    </location>
</feature>
<evidence type="ECO:0000259" key="12">
    <source>
        <dbReference type="PROSITE" id="PS50893"/>
    </source>
</evidence>
<dbReference type="SUPFAM" id="SSF90123">
    <property type="entry name" value="ABC transporter transmembrane region"/>
    <property type="match status" value="2"/>
</dbReference>
<evidence type="ECO:0000256" key="10">
    <source>
        <dbReference type="SAM" id="MobiDB-lite"/>
    </source>
</evidence>
<dbReference type="InterPro" id="IPR027417">
    <property type="entry name" value="P-loop_NTPase"/>
</dbReference>
<feature type="domain" description="ABC transmembrane type-1" evidence="13">
    <location>
        <begin position="274"/>
        <end position="558"/>
    </location>
</feature>
<keyword evidence="3" id="KW-0813">Transport</keyword>
<keyword evidence="15" id="KW-1185">Reference proteome</keyword>
<feature type="region of interest" description="Disordered" evidence="10">
    <location>
        <begin position="611"/>
        <end position="666"/>
    </location>
</feature>
<evidence type="ECO:0000313" key="14">
    <source>
        <dbReference type="EMBL" id="CDW98276.1"/>
    </source>
</evidence>
<dbReference type="SUPFAM" id="SSF52540">
    <property type="entry name" value="P-loop containing nucleoside triphosphate hydrolases"/>
    <property type="match status" value="2"/>
</dbReference>
<keyword evidence="9 11" id="KW-0472">Membrane</keyword>
<dbReference type="Gene3D" id="1.20.1560.10">
    <property type="entry name" value="ABC transporter type 1, transmembrane domain"/>
    <property type="match status" value="2"/>
</dbReference>
<feature type="transmembrane region" description="Helical" evidence="11">
    <location>
        <begin position="1048"/>
        <end position="1081"/>
    </location>
</feature>
<evidence type="ECO:0000256" key="2">
    <source>
        <dbReference type="ARBA" id="ARBA00009726"/>
    </source>
</evidence>
<feature type="compositionally biased region" description="Low complexity" evidence="10">
    <location>
        <begin position="614"/>
        <end position="635"/>
    </location>
</feature>
<dbReference type="CDD" id="cd18606">
    <property type="entry name" value="ABC_6TM_YOR1_D2_like"/>
    <property type="match status" value="1"/>
</dbReference>
<organism evidence="14 15">
    <name type="scientific">Sporisorium scitamineum</name>
    <dbReference type="NCBI Taxonomy" id="49012"/>
    <lineage>
        <taxon>Eukaryota</taxon>
        <taxon>Fungi</taxon>
        <taxon>Dikarya</taxon>
        <taxon>Basidiomycota</taxon>
        <taxon>Ustilaginomycotina</taxon>
        <taxon>Ustilaginomycetes</taxon>
        <taxon>Ustilaginales</taxon>
        <taxon>Ustilaginaceae</taxon>
        <taxon>Sporisorium</taxon>
    </lineage>
</organism>
<feature type="region of interest" description="Disordered" evidence="10">
    <location>
        <begin position="1466"/>
        <end position="1490"/>
    </location>
</feature>
<reference evidence="15" key="1">
    <citation type="submission" date="2014-06" db="EMBL/GenBank/DDBJ databases">
        <authorList>
            <person name="Berkman P.J."/>
        </authorList>
    </citation>
    <scope>NUCLEOTIDE SEQUENCE [LARGE SCALE GENOMIC DNA]</scope>
</reference>
<keyword evidence="8" id="KW-0843">Virulence</keyword>
<evidence type="ECO:0000313" key="15">
    <source>
        <dbReference type="Proteomes" id="UP000242770"/>
    </source>
</evidence>
<dbReference type="GO" id="GO:0005524">
    <property type="term" value="F:ATP binding"/>
    <property type="evidence" value="ECO:0007669"/>
    <property type="project" value="UniProtKB-KW"/>
</dbReference>
<gene>
    <name evidence="14" type="primary">SSCI51360.1</name>
</gene>
<keyword evidence="4 11" id="KW-0812">Transmembrane</keyword>
<feature type="region of interest" description="Disordered" evidence="10">
    <location>
        <begin position="202"/>
        <end position="256"/>
    </location>
</feature>
<accession>A0A0F7S7H1</accession>
<dbReference type="CDD" id="cd03244">
    <property type="entry name" value="ABCC_MRP_domain2"/>
    <property type="match status" value="1"/>
</dbReference>
<dbReference type="PROSITE" id="PS50929">
    <property type="entry name" value="ABC_TM1F"/>
    <property type="match status" value="2"/>
</dbReference>
<feature type="compositionally biased region" description="Acidic residues" evidence="10">
    <location>
        <begin position="943"/>
        <end position="957"/>
    </location>
</feature>
<feature type="region of interest" description="Disordered" evidence="10">
    <location>
        <begin position="1"/>
        <end position="84"/>
    </location>
</feature>
<evidence type="ECO:0000256" key="7">
    <source>
        <dbReference type="ARBA" id="ARBA00022989"/>
    </source>
</evidence>
<dbReference type="PANTHER" id="PTHR24223:SF456">
    <property type="entry name" value="MULTIDRUG RESISTANCE-ASSOCIATED PROTEIN LETHAL(2)03659"/>
    <property type="match status" value="1"/>
</dbReference>
<feature type="domain" description="ABC transporter" evidence="12">
    <location>
        <begin position="1330"/>
        <end position="1605"/>
    </location>
</feature>
<dbReference type="SMART" id="SM00382">
    <property type="entry name" value="AAA"/>
    <property type="match status" value="2"/>
</dbReference>
<dbReference type="Pfam" id="PF00664">
    <property type="entry name" value="ABC_membrane"/>
    <property type="match status" value="2"/>
</dbReference>
<dbReference type="EMBL" id="CCFA01003046">
    <property type="protein sequence ID" value="CDW98276.1"/>
    <property type="molecule type" value="Genomic_DNA"/>
</dbReference>
<dbReference type="PANTHER" id="PTHR24223">
    <property type="entry name" value="ATP-BINDING CASSETTE SUB-FAMILY C"/>
    <property type="match status" value="1"/>
</dbReference>
<feature type="transmembrane region" description="Helical" evidence="11">
    <location>
        <begin position="391"/>
        <end position="412"/>
    </location>
</feature>
<feature type="transmembrane region" description="Helical" evidence="11">
    <location>
        <begin position="315"/>
        <end position="335"/>
    </location>
</feature>
<evidence type="ECO:0000259" key="13">
    <source>
        <dbReference type="PROSITE" id="PS50929"/>
    </source>
</evidence>